<dbReference type="GO" id="GO:0005960">
    <property type="term" value="C:glycine cleavage complex"/>
    <property type="evidence" value="ECO:0007669"/>
    <property type="project" value="InterPro"/>
</dbReference>
<dbReference type="InterPro" id="IPR027266">
    <property type="entry name" value="TrmE/GcvT-like"/>
</dbReference>
<dbReference type="PANTHER" id="PTHR43757:SF2">
    <property type="entry name" value="AMINOMETHYLTRANSFERASE, MITOCHONDRIAL"/>
    <property type="match status" value="1"/>
</dbReference>
<evidence type="ECO:0000313" key="11">
    <source>
        <dbReference type="Proteomes" id="UP000050509"/>
    </source>
</evidence>
<dbReference type="PANTHER" id="PTHR43757">
    <property type="entry name" value="AMINOMETHYLTRANSFERASE"/>
    <property type="match status" value="1"/>
</dbReference>
<dbReference type="InterPro" id="IPR028896">
    <property type="entry name" value="GcvT/YgfZ/DmdA"/>
</dbReference>
<keyword evidence="11" id="KW-1185">Reference proteome</keyword>
<dbReference type="InterPro" id="IPR006222">
    <property type="entry name" value="GCVT_N"/>
</dbReference>
<comment type="similarity">
    <text evidence="1">Belongs to the GcvT family.</text>
</comment>
<dbReference type="PIRSF" id="PIRSF006487">
    <property type="entry name" value="GcvT"/>
    <property type="match status" value="1"/>
</dbReference>
<evidence type="ECO:0000256" key="7">
    <source>
        <dbReference type="PIRSR" id="PIRSR006487-1"/>
    </source>
</evidence>
<feature type="domain" description="GCVT N-terminal" evidence="8">
    <location>
        <begin position="8"/>
        <end position="266"/>
    </location>
</feature>
<proteinExistence type="inferred from homology"/>
<reference evidence="10 11" key="1">
    <citation type="submission" date="2015-09" db="EMBL/GenBank/DDBJ databases">
        <title>Draft genome sequence of Kouleothrix aurantiaca JCM 19913.</title>
        <authorList>
            <person name="Hemp J."/>
        </authorList>
    </citation>
    <scope>NUCLEOTIDE SEQUENCE [LARGE SCALE GENOMIC DNA]</scope>
    <source>
        <strain evidence="10 11">COM-B</strain>
    </source>
</reference>
<dbReference type="PATRIC" id="fig|186479.3.peg.1636"/>
<evidence type="ECO:0000256" key="1">
    <source>
        <dbReference type="ARBA" id="ARBA00008609"/>
    </source>
</evidence>
<dbReference type="InterPro" id="IPR029043">
    <property type="entry name" value="GcvT/YgfZ_C"/>
</dbReference>
<gene>
    <name evidence="10" type="ORF">SE17_26945</name>
</gene>
<evidence type="ECO:0000313" key="10">
    <source>
        <dbReference type="EMBL" id="KPV50438.1"/>
    </source>
</evidence>
<dbReference type="GO" id="GO:0008483">
    <property type="term" value="F:transaminase activity"/>
    <property type="evidence" value="ECO:0007669"/>
    <property type="project" value="UniProtKB-KW"/>
</dbReference>
<dbReference type="EC" id="2.1.2.10" evidence="2"/>
<evidence type="ECO:0000259" key="8">
    <source>
        <dbReference type="Pfam" id="PF01571"/>
    </source>
</evidence>
<evidence type="ECO:0000256" key="3">
    <source>
        <dbReference type="ARBA" id="ARBA00022576"/>
    </source>
</evidence>
<dbReference type="Pfam" id="PF08669">
    <property type="entry name" value="GCV_T_C"/>
    <property type="match status" value="1"/>
</dbReference>
<feature type="domain" description="Aminomethyltransferase C-terminal" evidence="9">
    <location>
        <begin position="314"/>
        <end position="388"/>
    </location>
</feature>
<dbReference type="Proteomes" id="UP000050509">
    <property type="component" value="Unassembled WGS sequence"/>
</dbReference>
<evidence type="ECO:0000259" key="9">
    <source>
        <dbReference type="Pfam" id="PF08669"/>
    </source>
</evidence>
<dbReference type="GO" id="GO:0004047">
    <property type="term" value="F:aminomethyltransferase activity"/>
    <property type="evidence" value="ECO:0007669"/>
    <property type="project" value="UniProtKB-EC"/>
</dbReference>
<protein>
    <recommendedName>
        <fullName evidence="2">aminomethyltransferase</fullName>
        <ecNumber evidence="2">2.1.2.10</ecNumber>
    </recommendedName>
    <alternativeName>
        <fullName evidence="5">Glycine cleavage system T protein</fullName>
    </alternativeName>
</protein>
<keyword evidence="3" id="KW-0032">Aminotransferase</keyword>
<dbReference type="Pfam" id="PF01571">
    <property type="entry name" value="GCV_T"/>
    <property type="match status" value="1"/>
</dbReference>
<dbReference type="SUPFAM" id="SSF103025">
    <property type="entry name" value="Folate-binding domain"/>
    <property type="match status" value="1"/>
</dbReference>
<accession>A0A0P9DCX2</accession>
<sequence length="398" mass="44149">MPERRTPLYDNHIRLGAQMVKGGGDYMFPLSYTSPVEEHVNTRTNVGMQDLSTMGEVDVKGPGAERLLNQLLVNEIKDLLPGQARYSTMCREDGGVVDDITVYKFNDEHYMVVTSSGPRKKTARWIADHAVGTSTYVTDISPAVALPVVQGPRSRDFLKAVAQNVDIDALRFFRFAPARINDTELLISRSGYTGELGYELYTPAEEAGALWDYLVQQGREFGLKPYGVAAMQTLRLEKAFPLYGNDINEDYTPFHVGLDRWIRFDKRDFIGRDALLRLQQTGLDRRWVGLTLQGDIPAAVNATVWSVGAVNPNDETMYSGPEAGSKKDRILPGEEVGHVTFSERGHTVGKILALAYVRTSHSYPGSRLLVDVKGKPVPAVVTPTPFFDPQGARLRAKA</sequence>
<keyword evidence="4" id="KW-0808">Transferase</keyword>
<evidence type="ECO:0000256" key="4">
    <source>
        <dbReference type="ARBA" id="ARBA00022679"/>
    </source>
</evidence>
<dbReference type="EMBL" id="LJCR01001393">
    <property type="protein sequence ID" value="KPV50438.1"/>
    <property type="molecule type" value="Genomic_DNA"/>
</dbReference>
<dbReference type="InterPro" id="IPR013977">
    <property type="entry name" value="GcvT_C"/>
</dbReference>
<comment type="catalytic activity">
    <reaction evidence="6">
        <text>N(6)-[(R)-S(8)-aminomethyldihydrolipoyl]-L-lysyl-[protein] + (6S)-5,6,7,8-tetrahydrofolate = N(6)-[(R)-dihydrolipoyl]-L-lysyl-[protein] + (6R)-5,10-methylene-5,6,7,8-tetrahydrofolate + NH4(+)</text>
        <dbReference type="Rhea" id="RHEA:16945"/>
        <dbReference type="Rhea" id="RHEA-COMP:10475"/>
        <dbReference type="Rhea" id="RHEA-COMP:10492"/>
        <dbReference type="ChEBI" id="CHEBI:15636"/>
        <dbReference type="ChEBI" id="CHEBI:28938"/>
        <dbReference type="ChEBI" id="CHEBI:57453"/>
        <dbReference type="ChEBI" id="CHEBI:83100"/>
        <dbReference type="ChEBI" id="CHEBI:83143"/>
        <dbReference type="EC" id="2.1.2.10"/>
    </reaction>
</comment>
<dbReference type="Gene3D" id="3.30.1360.120">
    <property type="entry name" value="Probable tRNA modification gtpase trme, domain 1"/>
    <property type="match status" value="1"/>
</dbReference>
<evidence type="ECO:0000256" key="2">
    <source>
        <dbReference type="ARBA" id="ARBA00012616"/>
    </source>
</evidence>
<evidence type="ECO:0000256" key="5">
    <source>
        <dbReference type="ARBA" id="ARBA00031395"/>
    </source>
</evidence>
<comment type="caution">
    <text evidence="10">The sequence shown here is derived from an EMBL/GenBank/DDBJ whole genome shotgun (WGS) entry which is preliminary data.</text>
</comment>
<organism evidence="10 11">
    <name type="scientific">Kouleothrix aurantiaca</name>
    <dbReference type="NCBI Taxonomy" id="186479"/>
    <lineage>
        <taxon>Bacteria</taxon>
        <taxon>Bacillati</taxon>
        <taxon>Chloroflexota</taxon>
        <taxon>Chloroflexia</taxon>
        <taxon>Chloroflexales</taxon>
        <taxon>Roseiflexineae</taxon>
        <taxon>Roseiflexaceae</taxon>
        <taxon>Kouleothrix</taxon>
    </lineage>
</organism>
<dbReference type="SUPFAM" id="SSF101790">
    <property type="entry name" value="Aminomethyltransferase beta-barrel domain"/>
    <property type="match status" value="1"/>
</dbReference>
<feature type="binding site" evidence="7">
    <location>
        <position position="199"/>
    </location>
    <ligand>
        <name>substrate</name>
    </ligand>
</feature>
<name>A0A0P9DCX2_9CHLR</name>
<dbReference type="GO" id="GO:0006546">
    <property type="term" value="P:glycine catabolic process"/>
    <property type="evidence" value="ECO:0007669"/>
    <property type="project" value="InterPro"/>
</dbReference>
<dbReference type="NCBIfam" id="TIGR00528">
    <property type="entry name" value="gcvT"/>
    <property type="match status" value="1"/>
</dbReference>
<dbReference type="AlphaFoldDB" id="A0A0P9DCX2"/>
<dbReference type="FunFam" id="3.30.70.1400:FF:000001">
    <property type="entry name" value="Aminomethyltransferase"/>
    <property type="match status" value="1"/>
</dbReference>
<evidence type="ECO:0000256" key="6">
    <source>
        <dbReference type="ARBA" id="ARBA00047665"/>
    </source>
</evidence>
<dbReference type="InterPro" id="IPR006223">
    <property type="entry name" value="GcvT"/>
</dbReference>